<dbReference type="Gene3D" id="2.60.40.10">
    <property type="entry name" value="Immunoglobulins"/>
    <property type="match status" value="1"/>
</dbReference>
<accession>A0AAE3XKV6</accession>
<evidence type="ECO:0000256" key="1">
    <source>
        <dbReference type="SAM" id="SignalP"/>
    </source>
</evidence>
<feature type="signal peptide" evidence="1">
    <location>
        <begin position="1"/>
        <end position="19"/>
    </location>
</feature>
<dbReference type="SUPFAM" id="SSF81296">
    <property type="entry name" value="E set domains"/>
    <property type="match status" value="1"/>
</dbReference>
<dbReference type="Pfam" id="PF17116">
    <property type="entry name" value="T9SS_plug_1st"/>
    <property type="match status" value="1"/>
</dbReference>
<dbReference type="InterPro" id="IPR014756">
    <property type="entry name" value="Ig_E-set"/>
</dbReference>
<dbReference type="InterPro" id="IPR013783">
    <property type="entry name" value="Ig-like_fold"/>
</dbReference>
<gene>
    <name evidence="3" type="ORF">HNQ88_001361</name>
</gene>
<protein>
    <recommendedName>
        <fullName evidence="2">Type 9 secretion system plug protein N-terminal domain-containing protein</fullName>
    </recommendedName>
</protein>
<name>A0AAE3XKV6_9BACT</name>
<evidence type="ECO:0000313" key="3">
    <source>
        <dbReference type="EMBL" id="MDR6238385.1"/>
    </source>
</evidence>
<evidence type="ECO:0000313" key="4">
    <source>
        <dbReference type="Proteomes" id="UP001185092"/>
    </source>
</evidence>
<keyword evidence="4" id="KW-1185">Reference proteome</keyword>
<dbReference type="EMBL" id="JAVDQD010000001">
    <property type="protein sequence ID" value="MDR6238385.1"/>
    <property type="molecule type" value="Genomic_DNA"/>
</dbReference>
<dbReference type="AlphaFoldDB" id="A0AAE3XKV6"/>
<dbReference type="Proteomes" id="UP001185092">
    <property type="component" value="Unassembled WGS sequence"/>
</dbReference>
<sequence>MRKQLFLTIISLISLLPSALSQSISEGEVLKDINYDEYLKTIQLYPYSGDLRSTLFSPVISLSSNNPLVLEFDEVEADVQTYRARIIHCNADWTKSRLMPMDYLYDFNEFDIDEYEYSFNTKIDYIHYTFKVPKVKKSGNYILAVYRESQELVFTRRFMVTEDRVSVQANVIHPNSPSRRFKDQRLMIEVLHPNLHITQPNQQIKMVVVKNQDWFTAKTELKPTRNRIDEAKLIYDHIDGSNEFNGGNEYRFFDLRTISFPSQNIGSIKKGDDYNSAFVFIDKIRDDRSYTMMDDFNGGFYIANREVEAGLISSDYVNTTFSLRSNKLPAGHHVYVRGKFTNWNLLDEFKMRYDKNLKGYTCTAFIKQGFYNYEYFVQGPNMEPSHFEGNFFETENEYEIFIYFWDQTQLIDKLVGYSQIISNKRAR</sequence>
<evidence type="ECO:0000259" key="2">
    <source>
        <dbReference type="Pfam" id="PF17116"/>
    </source>
</evidence>
<proteinExistence type="predicted"/>
<dbReference type="InterPro" id="IPR031345">
    <property type="entry name" value="T9SS_Plug_N"/>
</dbReference>
<organism evidence="3 4">
    <name type="scientific">Aureibacter tunicatorum</name>
    <dbReference type="NCBI Taxonomy" id="866807"/>
    <lineage>
        <taxon>Bacteria</taxon>
        <taxon>Pseudomonadati</taxon>
        <taxon>Bacteroidota</taxon>
        <taxon>Cytophagia</taxon>
        <taxon>Cytophagales</taxon>
        <taxon>Persicobacteraceae</taxon>
        <taxon>Aureibacter</taxon>
    </lineage>
</organism>
<comment type="caution">
    <text evidence="3">The sequence shown here is derived from an EMBL/GenBank/DDBJ whole genome shotgun (WGS) entry which is preliminary data.</text>
</comment>
<dbReference type="RefSeq" id="WP_309937872.1">
    <property type="nucleotide sequence ID" value="NZ_AP025305.1"/>
</dbReference>
<feature type="domain" description="Type 9 secretion system plug protein N-terminal" evidence="2">
    <location>
        <begin position="40"/>
        <end position="162"/>
    </location>
</feature>
<reference evidence="3" key="1">
    <citation type="submission" date="2023-07" db="EMBL/GenBank/DDBJ databases">
        <title>Genomic Encyclopedia of Type Strains, Phase IV (KMG-IV): sequencing the most valuable type-strain genomes for metagenomic binning, comparative biology and taxonomic classification.</title>
        <authorList>
            <person name="Goeker M."/>
        </authorList>
    </citation>
    <scope>NUCLEOTIDE SEQUENCE</scope>
    <source>
        <strain evidence="3">DSM 26174</strain>
    </source>
</reference>
<feature type="chain" id="PRO_5041930457" description="Type 9 secretion system plug protein N-terminal domain-containing protein" evidence="1">
    <location>
        <begin position="20"/>
        <end position="427"/>
    </location>
</feature>
<keyword evidence="1" id="KW-0732">Signal</keyword>